<gene>
    <name evidence="1" type="ORF">GUJ93_ZPchr0005g15759</name>
</gene>
<keyword evidence="2" id="KW-1185">Reference proteome</keyword>
<accession>A0A8J5SMK6</accession>
<organism evidence="1 2">
    <name type="scientific">Zizania palustris</name>
    <name type="common">Northern wild rice</name>
    <dbReference type="NCBI Taxonomy" id="103762"/>
    <lineage>
        <taxon>Eukaryota</taxon>
        <taxon>Viridiplantae</taxon>
        <taxon>Streptophyta</taxon>
        <taxon>Embryophyta</taxon>
        <taxon>Tracheophyta</taxon>
        <taxon>Spermatophyta</taxon>
        <taxon>Magnoliopsida</taxon>
        <taxon>Liliopsida</taxon>
        <taxon>Poales</taxon>
        <taxon>Poaceae</taxon>
        <taxon>BOP clade</taxon>
        <taxon>Oryzoideae</taxon>
        <taxon>Oryzeae</taxon>
        <taxon>Zizaniinae</taxon>
        <taxon>Zizania</taxon>
    </lineage>
</organism>
<reference evidence="1" key="1">
    <citation type="journal article" date="2021" name="bioRxiv">
        <title>Whole Genome Assembly and Annotation of Northern Wild Rice, Zizania palustris L., Supports a Whole Genome Duplication in the Zizania Genus.</title>
        <authorList>
            <person name="Haas M."/>
            <person name="Kono T."/>
            <person name="Macchietto M."/>
            <person name="Millas R."/>
            <person name="McGilp L."/>
            <person name="Shao M."/>
            <person name="Duquette J."/>
            <person name="Hirsch C.N."/>
            <person name="Kimball J."/>
        </authorList>
    </citation>
    <scope>NUCLEOTIDE SEQUENCE</scope>
    <source>
        <tissue evidence="1">Fresh leaf tissue</tissue>
    </source>
</reference>
<evidence type="ECO:0000313" key="2">
    <source>
        <dbReference type="Proteomes" id="UP000729402"/>
    </source>
</evidence>
<protein>
    <submittedName>
        <fullName evidence="1">Uncharacterized protein</fullName>
    </submittedName>
</protein>
<dbReference type="Proteomes" id="UP000729402">
    <property type="component" value="Unassembled WGS sequence"/>
</dbReference>
<reference evidence="1" key="2">
    <citation type="submission" date="2021-02" db="EMBL/GenBank/DDBJ databases">
        <authorList>
            <person name="Kimball J.A."/>
            <person name="Haas M.W."/>
            <person name="Macchietto M."/>
            <person name="Kono T."/>
            <person name="Duquette J."/>
            <person name="Shao M."/>
        </authorList>
    </citation>
    <scope>NUCLEOTIDE SEQUENCE</scope>
    <source>
        <tissue evidence="1">Fresh leaf tissue</tissue>
    </source>
</reference>
<sequence length="166" mass="17034">MKSSIQYLCSSSEKGALGDLNRPSNSREFVKASIHPHIVAIPIPQQGISLCCGGYSDCDTYGAHGVLAQLYGGGIGGSSGFAHCEPNPLPGGGFGQVDGISDHINEGSCQAGGTFVHCGPKPPAGGFVQSGAGFGHWGLNSFCVELGHWGPRPLYGGFGHWGPKPP</sequence>
<dbReference type="EMBL" id="JAAALK010000284">
    <property type="protein sequence ID" value="KAG8069089.1"/>
    <property type="molecule type" value="Genomic_DNA"/>
</dbReference>
<dbReference type="AlphaFoldDB" id="A0A8J5SMK6"/>
<name>A0A8J5SMK6_ZIZPA</name>
<comment type="caution">
    <text evidence="1">The sequence shown here is derived from an EMBL/GenBank/DDBJ whole genome shotgun (WGS) entry which is preliminary data.</text>
</comment>
<proteinExistence type="predicted"/>
<evidence type="ECO:0000313" key="1">
    <source>
        <dbReference type="EMBL" id="KAG8069089.1"/>
    </source>
</evidence>